<dbReference type="RefSeq" id="WP_013266756.1">
    <property type="nucleotide sequence ID" value="NC_014374.1"/>
</dbReference>
<keyword evidence="1" id="KW-0001">2Fe-2S</keyword>
<dbReference type="GO" id="GO:0051537">
    <property type="term" value="F:2 iron, 2 sulfur cluster binding"/>
    <property type="evidence" value="ECO:0007669"/>
    <property type="project" value="UniProtKB-KW"/>
</dbReference>
<dbReference type="eggNOG" id="arCOG01667">
    <property type="taxonomic scope" value="Archaea"/>
</dbReference>
<dbReference type="EMBL" id="CP001742">
    <property type="protein sequence ID" value="ADL19244.1"/>
    <property type="molecule type" value="Genomic_DNA"/>
</dbReference>
<feature type="domain" description="Iron-binding zinc finger CDGSH type" evidence="5">
    <location>
        <begin position="10"/>
        <end position="47"/>
    </location>
</feature>
<keyword evidence="7" id="KW-1185">Reference proteome</keyword>
<evidence type="ECO:0000256" key="2">
    <source>
        <dbReference type="ARBA" id="ARBA00022723"/>
    </source>
</evidence>
<evidence type="ECO:0000256" key="3">
    <source>
        <dbReference type="ARBA" id="ARBA00023004"/>
    </source>
</evidence>
<gene>
    <name evidence="6" type="ordered locus">ASAC_0838</name>
</gene>
<evidence type="ECO:0000313" key="6">
    <source>
        <dbReference type="EMBL" id="ADL19244.1"/>
    </source>
</evidence>
<keyword evidence="2" id="KW-0479">Metal-binding</keyword>
<evidence type="ECO:0000256" key="4">
    <source>
        <dbReference type="ARBA" id="ARBA00023014"/>
    </source>
</evidence>
<dbReference type="InParanoid" id="D9Q1Q6"/>
<dbReference type="AlphaFoldDB" id="D9Q1Q6"/>
<dbReference type="GO" id="GO:0046872">
    <property type="term" value="F:metal ion binding"/>
    <property type="evidence" value="ECO:0007669"/>
    <property type="project" value="UniProtKB-KW"/>
</dbReference>
<dbReference type="GeneID" id="9499073"/>
<dbReference type="SMART" id="SM00704">
    <property type="entry name" value="ZnF_CDGSH"/>
    <property type="match status" value="1"/>
</dbReference>
<dbReference type="HOGENOM" id="CLU_145019_3_0_2"/>
<sequence length="74" mass="8494">MARIVLHERNHPYIIKLDNGKELHICACGLSQNKPYCDGHHKLTLNEEPGKIYVYKPDGTRVELISYYPEGQGK</sequence>
<name>D9Q1Q6_ACIS3</name>
<dbReference type="Pfam" id="PF09360">
    <property type="entry name" value="zf-CDGSH"/>
    <property type="match status" value="1"/>
</dbReference>
<protein>
    <recommendedName>
        <fullName evidence="5">Iron-binding zinc finger CDGSH type domain-containing protein</fullName>
    </recommendedName>
</protein>
<accession>D9Q1Q6</accession>
<dbReference type="InterPro" id="IPR018967">
    <property type="entry name" value="FeS-contain_CDGSH-typ"/>
</dbReference>
<keyword evidence="4" id="KW-0411">Iron-sulfur</keyword>
<dbReference type="KEGG" id="asc:ASAC_0838"/>
<dbReference type="InterPro" id="IPR042216">
    <property type="entry name" value="MitoNEET_CISD"/>
</dbReference>
<dbReference type="Proteomes" id="UP000000346">
    <property type="component" value="Chromosome"/>
</dbReference>
<evidence type="ECO:0000259" key="5">
    <source>
        <dbReference type="SMART" id="SM00704"/>
    </source>
</evidence>
<keyword evidence="3" id="KW-0408">Iron</keyword>
<reference evidence="6 7" key="1">
    <citation type="journal article" date="2010" name="Appl. Environ. Microbiol.">
        <title>The genome sequence of the crenarchaeon Acidilobus saccharovorans supports a new order, Acidilobales, and suggests an important ecological role in terrestrial acidic hot springs.</title>
        <authorList>
            <person name="Mardanov A.V."/>
            <person name="Svetlitchnyi V.A."/>
            <person name="Beletsky A.V."/>
            <person name="Prokofeva M.I."/>
            <person name="Bonch-Osmolovskaya E.A."/>
            <person name="Ravin N.V."/>
            <person name="Skryabin K.G."/>
        </authorList>
    </citation>
    <scope>NUCLEOTIDE SEQUENCE [LARGE SCALE GENOMIC DNA]</scope>
    <source>
        <strain evidence="7">DSM 16705 / JCM 18335 / VKM B-2471 / 345-15</strain>
    </source>
</reference>
<proteinExistence type="predicted"/>
<evidence type="ECO:0000256" key="1">
    <source>
        <dbReference type="ARBA" id="ARBA00022714"/>
    </source>
</evidence>
<dbReference type="Gene3D" id="3.40.5.90">
    <property type="entry name" value="CDGSH iron-sulfur domain, mitoNEET-type"/>
    <property type="match status" value="1"/>
</dbReference>
<dbReference type="OrthoDB" id="5781at2157"/>
<evidence type="ECO:0000313" key="7">
    <source>
        <dbReference type="Proteomes" id="UP000000346"/>
    </source>
</evidence>
<organism evidence="6 7">
    <name type="scientific">Acidilobus saccharovorans (strain DSM 16705 / JCM 18335 / VKM B-2471 / 345-15)</name>
    <dbReference type="NCBI Taxonomy" id="666510"/>
    <lineage>
        <taxon>Archaea</taxon>
        <taxon>Thermoproteota</taxon>
        <taxon>Thermoprotei</taxon>
        <taxon>Acidilobales</taxon>
        <taxon>Acidilobaceae</taxon>
        <taxon>Acidilobus</taxon>
    </lineage>
</organism>
<dbReference type="GO" id="GO:0005737">
    <property type="term" value="C:cytoplasm"/>
    <property type="evidence" value="ECO:0007669"/>
    <property type="project" value="UniProtKB-ARBA"/>
</dbReference>
<dbReference type="STRING" id="666510.ASAC_0838"/>